<evidence type="ECO:0000256" key="1">
    <source>
        <dbReference type="ARBA" id="ARBA00005059"/>
    </source>
</evidence>
<dbReference type="KEGG" id="dae:Dtox_1250"/>
<feature type="active site" description="Nucleophile" evidence="9 10">
    <location>
        <position position="50"/>
    </location>
</feature>
<dbReference type="Pfam" id="PF01488">
    <property type="entry name" value="Shikimate_DH"/>
    <property type="match status" value="1"/>
</dbReference>
<comment type="function">
    <text evidence="9">Catalyzes the NADPH-dependent reduction of glutamyl-tRNA(Glu) to glutamate 1-semialdehyde (GSA).</text>
</comment>
<dbReference type="NCBIfam" id="NF000744">
    <property type="entry name" value="PRK00045.1-3"/>
    <property type="match status" value="1"/>
</dbReference>
<dbReference type="RefSeq" id="WP_015756847.1">
    <property type="nucleotide sequence ID" value="NC_013216.1"/>
</dbReference>
<evidence type="ECO:0000259" key="16">
    <source>
        <dbReference type="Pfam" id="PF01488"/>
    </source>
</evidence>
<evidence type="ECO:0000256" key="4">
    <source>
        <dbReference type="ARBA" id="ARBA00022857"/>
    </source>
</evidence>
<evidence type="ECO:0000256" key="13">
    <source>
        <dbReference type="PIRSR" id="PIRSR000445-4"/>
    </source>
</evidence>
<dbReference type="HOGENOM" id="CLU_035113_2_2_9"/>
<evidence type="ECO:0000256" key="7">
    <source>
        <dbReference type="ARBA" id="ARBA00047464"/>
    </source>
</evidence>
<evidence type="ECO:0000256" key="14">
    <source>
        <dbReference type="RuleBase" id="RU000584"/>
    </source>
</evidence>
<dbReference type="EMBL" id="CP001720">
    <property type="protein sequence ID" value="ACV62132.1"/>
    <property type="molecule type" value="Genomic_DNA"/>
</dbReference>
<feature type="domain" description="Quinate/shikimate 5-dehydrogenase/glutamyl-tRNA reductase" evidence="16">
    <location>
        <begin position="171"/>
        <end position="306"/>
    </location>
</feature>
<proteinExistence type="inferred from homology"/>
<dbReference type="InterPro" id="IPR015896">
    <property type="entry name" value="4pyrrol_synth_GluRdtase_dimer"/>
</dbReference>
<dbReference type="FunFam" id="3.40.50.720:FF:000031">
    <property type="entry name" value="Glutamyl-tRNA reductase"/>
    <property type="match status" value="1"/>
</dbReference>
<evidence type="ECO:0000259" key="17">
    <source>
        <dbReference type="Pfam" id="PF05201"/>
    </source>
</evidence>
<dbReference type="InterPro" id="IPR015895">
    <property type="entry name" value="4pyrrol_synth_GluRdtase_N"/>
</dbReference>
<feature type="binding site" evidence="9 12">
    <location>
        <begin position="189"/>
        <end position="194"/>
    </location>
    <ligand>
        <name>NADP(+)</name>
        <dbReference type="ChEBI" id="CHEBI:58349"/>
    </ligand>
</feature>
<evidence type="ECO:0000256" key="5">
    <source>
        <dbReference type="ARBA" id="ARBA00023002"/>
    </source>
</evidence>
<accession>C8W5F0</accession>
<dbReference type="UniPathway" id="UPA00251">
    <property type="reaction ID" value="UER00316"/>
</dbReference>
<feature type="binding site" evidence="9 11">
    <location>
        <position position="120"/>
    </location>
    <ligand>
        <name>substrate</name>
    </ligand>
</feature>
<evidence type="ECO:0000313" key="18">
    <source>
        <dbReference type="EMBL" id="ACV62132.1"/>
    </source>
</evidence>
<keyword evidence="19" id="KW-1185">Reference proteome</keyword>
<feature type="binding site" evidence="9 11">
    <location>
        <position position="109"/>
    </location>
    <ligand>
        <name>substrate</name>
    </ligand>
</feature>
<evidence type="ECO:0000256" key="12">
    <source>
        <dbReference type="PIRSR" id="PIRSR000445-3"/>
    </source>
</evidence>
<evidence type="ECO:0000256" key="2">
    <source>
        <dbReference type="ARBA" id="ARBA00005916"/>
    </source>
</evidence>
<keyword evidence="6 9" id="KW-0627">Porphyrin biosynthesis</keyword>
<dbReference type="HAMAP" id="MF_00087">
    <property type="entry name" value="Glu_tRNA_reductase"/>
    <property type="match status" value="1"/>
</dbReference>
<comment type="pathway">
    <text evidence="1 9 14">Porphyrin-containing compound metabolism; protoporphyrin-IX biosynthesis; 5-aminolevulinate from L-glutamyl-tRNA(Glu): step 1/2.</text>
</comment>
<dbReference type="InterPro" id="IPR000343">
    <property type="entry name" value="4pyrrol_synth_GluRdtase"/>
</dbReference>
<sequence length="464" mass="51511">MLIIVVGVNHRTAPVEIRERLSFSEGAIKEALIKLNALPAISGCVIVSTCNRTEIYAATMELNDGLYDIWRFLSNRSGVDISEIKNYTYSHSLYDTVRHLFRVSSGLDSMILGETQILGQIKDAYELSRKQGSTNRVINTLFQQALAVGKKVRSETGIDRHAVSISYAAVELAKQSMGSLNGKSVLVIGAGKMSELTVKHLVANGVSGVVVSNRSYERAISLARQFNGQAVNFTELYKYMTMADIVISCTAASHYVVKLNQFRSVMEKRIEQKIFIIDIAVPRDIDPNIANLPGVTLYDVDDLQNVVDSNLAERKLAAVAAEEIIEDKLDEFMKWLSTQFVVPTIIALKNKTEAIKESELQKAFNRLGKLSEHDKKIINTLAGAIVSQILHEPVTQLKAYAVTPQGHLYAEILQNLFSLNVEGKRSENNIWPSNQMLAAAASDINCDFLREDINNERNCSRNQG</sequence>
<evidence type="ECO:0000259" key="15">
    <source>
        <dbReference type="Pfam" id="PF00745"/>
    </source>
</evidence>
<dbReference type="SUPFAM" id="SSF69742">
    <property type="entry name" value="Glutamyl tRNA-reductase catalytic, N-terminal domain"/>
    <property type="match status" value="1"/>
</dbReference>
<evidence type="ECO:0000313" key="19">
    <source>
        <dbReference type="Proteomes" id="UP000002217"/>
    </source>
</evidence>
<evidence type="ECO:0000256" key="3">
    <source>
        <dbReference type="ARBA" id="ARBA00012970"/>
    </source>
</evidence>
<evidence type="ECO:0000256" key="8">
    <source>
        <dbReference type="ARBA" id="ARBA00068659"/>
    </source>
</evidence>
<dbReference type="GO" id="GO:0008883">
    <property type="term" value="F:glutamyl-tRNA reductase activity"/>
    <property type="evidence" value="ECO:0007669"/>
    <property type="project" value="UniProtKB-UniRule"/>
</dbReference>
<name>C8W5F0_DESAS</name>
<feature type="binding site" evidence="9 11">
    <location>
        <begin position="49"/>
        <end position="52"/>
    </location>
    <ligand>
        <name>substrate</name>
    </ligand>
</feature>
<reference evidence="18 19" key="1">
    <citation type="journal article" date="2009" name="Stand. Genomic Sci.">
        <title>Complete genome sequence of Desulfotomaculum acetoxidans type strain (5575).</title>
        <authorList>
            <person name="Spring S."/>
            <person name="Lapidus A."/>
            <person name="Schroder M."/>
            <person name="Gleim D."/>
            <person name="Sims D."/>
            <person name="Meincke L."/>
            <person name="Glavina Del Rio T."/>
            <person name="Tice H."/>
            <person name="Copeland A."/>
            <person name="Cheng J.F."/>
            <person name="Lucas S."/>
            <person name="Chen F."/>
            <person name="Nolan M."/>
            <person name="Bruce D."/>
            <person name="Goodwin L."/>
            <person name="Pitluck S."/>
            <person name="Ivanova N."/>
            <person name="Mavromatis K."/>
            <person name="Mikhailova N."/>
            <person name="Pati A."/>
            <person name="Chen A."/>
            <person name="Palaniappan K."/>
            <person name="Land M."/>
            <person name="Hauser L."/>
            <person name="Chang Y.J."/>
            <person name="Jeffries C.D."/>
            <person name="Chain P."/>
            <person name="Saunders E."/>
            <person name="Brettin T."/>
            <person name="Detter J.C."/>
            <person name="Goker M."/>
            <person name="Bristow J."/>
            <person name="Eisen J.A."/>
            <person name="Markowitz V."/>
            <person name="Hugenholtz P."/>
            <person name="Kyrpides N.C."/>
            <person name="Klenk H.P."/>
            <person name="Han C."/>
        </authorList>
    </citation>
    <scope>NUCLEOTIDE SEQUENCE [LARGE SCALE GENOMIC DNA]</scope>
    <source>
        <strain evidence="19">ATCC 49208 / DSM 771 / VKM B-1644</strain>
    </source>
</reference>
<organism evidence="18 19">
    <name type="scientific">Desulfofarcimen acetoxidans (strain ATCC 49208 / DSM 771 / KCTC 5769 / VKM B-1644 / 5575)</name>
    <name type="common">Desulfotomaculum acetoxidans</name>
    <dbReference type="NCBI Taxonomy" id="485916"/>
    <lineage>
        <taxon>Bacteria</taxon>
        <taxon>Bacillati</taxon>
        <taxon>Bacillota</taxon>
        <taxon>Clostridia</taxon>
        <taxon>Eubacteriales</taxon>
        <taxon>Peptococcaceae</taxon>
        <taxon>Desulfofarcimen</taxon>
    </lineage>
</organism>
<gene>
    <name evidence="9" type="primary">hemA</name>
    <name evidence="18" type="ordered locus">Dtox_1250</name>
</gene>
<dbReference type="InterPro" id="IPR036343">
    <property type="entry name" value="GluRdtase_N_sf"/>
</dbReference>
<dbReference type="InterPro" id="IPR036453">
    <property type="entry name" value="GluRdtase_dimer_dom_sf"/>
</dbReference>
<dbReference type="AlphaFoldDB" id="C8W5F0"/>
<dbReference type="OrthoDB" id="110209at2"/>
<feature type="binding site" evidence="9 11">
    <location>
        <begin position="114"/>
        <end position="116"/>
    </location>
    <ligand>
        <name>substrate</name>
    </ligand>
</feature>
<dbReference type="GO" id="GO:0050661">
    <property type="term" value="F:NADP binding"/>
    <property type="evidence" value="ECO:0007669"/>
    <property type="project" value="InterPro"/>
</dbReference>
<dbReference type="SUPFAM" id="SSF69075">
    <property type="entry name" value="Glutamyl tRNA-reductase dimerization domain"/>
    <property type="match status" value="1"/>
</dbReference>
<evidence type="ECO:0000256" key="11">
    <source>
        <dbReference type="PIRSR" id="PIRSR000445-2"/>
    </source>
</evidence>
<dbReference type="EC" id="1.2.1.70" evidence="3 9"/>
<feature type="domain" description="Glutamyl-tRNA reductase N-terminal" evidence="17">
    <location>
        <begin position="6"/>
        <end position="156"/>
    </location>
</feature>
<dbReference type="FunFam" id="3.30.460.30:FF:000001">
    <property type="entry name" value="Glutamyl-tRNA reductase"/>
    <property type="match status" value="1"/>
</dbReference>
<evidence type="ECO:0000256" key="9">
    <source>
        <dbReference type="HAMAP-Rule" id="MF_00087"/>
    </source>
</evidence>
<feature type="site" description="Important for activity" evidence="9 13">
    <location>
        <position position="99"/>
    </location>
</feature>
<dbReference type="CDD" id="cd05213">
    <property type="entry name" value="NAD_bind_Glutamyl_tRNA_reduct"/>
    <property type="match status" value="1"/>
</dbReference>
<comment type="similarity">
    <text evidence="2 9 14">Belongs to the glutamyl-tRNA reductase family.</text>
</comment>
<dbReference type="InterPro" id="IPR018214">
    <property type="entry name" value="GluRdtase_CS"/>
</dbReference>
<evidence type="ECO:0000256" key="6">
    <source>
        <dbReference type="ARBA" id="ARBA00023244"/>
    </source>
</evidence>
<dbReference type="GO" id="GO:0019353">
    <property type="term" value="P:protoporphyrinogen IX biosynthetic process from glutamate"/>
    <property type="evidence" value="ECO:0007669"/>
    <property type="project" value="TreeGrafter"/>
</dbReference>
<comment type="miscellaneous">
    <text evidence="9">During catalysis, the active site Cys acts as a nucleophile attacking the alpha-carbonyl group of tRNA-bound glutamate with the formation of a thioester intermediate between enzyme and glutamate, and the concomitant release of tRNA(Glu). The thioester intermediate is finally reduced by direct hydride transfer from NADPH, to form the product GSA.</text>
</comment>
<dbReference type="Pfam" id="PF05201">
    <property type="entry name" value="GlutR_N"/>
    <property type="match status" value="1"/>
</dbReference>
<dbReference type="InterPro" id="IPR006151">
    <property type="entry name" value="Shikm_DH/Glu-tRNA_Rdtase"/>
</dbReference>
<dbReference type="PIRSF" id="PIRSF000445">
    <property type="entry name" value="4pyrrol_synth_GluRdtase"/>
    <property type="match status" value="1"/>
</dbReference>
<comment type="catalytic activity">
    <reaction evidence="7 9 14">
        <text>(S)-4-amino-5-oxopentanoate + tRNA(Glu) + NADP(+) = L-glutamyl-tRNA(Glu) + NADPH + H(+)</text>
        <dbReference type="Rhea" id="RHEA:12344"/>
        <dbReference type="Rhea" id="RHEA-COMP:9663"/>
        <dbReference type="Rhea" id="RHEA-COMP:9680"/>
        <dbReference type="ChEBI" id="CHEBI:15378"/>
        <dbReference type="ChEBI" id="CHEBI:57501"/>
        <dbReference type="ChEBI" id="CHEBI:57783"/>
        <dbReference type="ChEBI" id="CHEBI:58349"/>
        <dbReference type="ChEBI" id="CHEBI:78442"/>
        <dbReference type="ChEBI" id="CHEBI:78520"/>
        <dbReference type="EC" id="1.2.1.70"/>
    </reaction>
</comment>
<dbReference type="SUPFAM" id="SSF51735">
    <property type="entry name" value="NAD(P)-binding Rossmann-fold domains"/>
    <property type="match status" value="1"/>
</dbReference>
<keyword evidence="4 9" id="KW-0521">NADP</keyword>
<dbReference type="STRING" id="485916.Dtox_1250"/>
<keyword evidence="5 9" id="KW-0560">Oxidoreductase</keyword>
<dbReference type="Gene3D" id="3.40.50.720">
    <property type="entry name" value="NAD(P)-binding Rossmann-like Domain"/>
    <property type="match status" value="1"/>
</dbReference>
<feature type="domain" description="Tetrapyrrole biosynthesis glutamyl-tRNA reductase dimerisation" evidence="15">
    <location>
        <begin position="320"/>
        <end position="419"/>
    </location>
</feature>
<dbReference type="PANTHER" id="PTHR43013">
    <property type="entry name" value="GLUTAMYL-TRNA REDUCTASE"/>
    <property type="match status" value="1"/>
</dbReference>
<dbReference type="eggNOG" id="COG0373">
    <property type="taxonomic scope" value="Bacteria"/>
</dbReference>
<evidence type="ECO:0000256" key="10">
    <source>
        <dbReference type="PIRSR" id="PIRSR000445-1"/>
    </source>
</evidence>
<comment type="domain">
    <text evidence="9">Possesses an unusual extended V-shaped dimeric structure with each monomer consisting of three distinct domains arranged along a curved 'spinal' alpha-helix. The N-terminal catalytic domain specifically recognizes the glutamate moiety of the substrate. The second domain is the NADPH-binding domain, and the third C-terminal domain is responsible for dimerization.</text>
</comment>
<dbReference type="Pfam" id="PF00745">
    <property type="entry name" value="GlutR_dimer"/>
    <property type="match status" value="1"/>
</dbReference>
<dbReference type="Proteomes" id="UP000002217">
    <property type="component" value="Chromosome"/>
</dbReference>
<dbReference type="NCBIfam" id="TIGR01035">
    <property type="entry name" value="hemA"/>
    <property type="match status" value="1"/>
</dbReference>
<dbReference type="Gene3D" id="3.30.460.30">
    <property type="entry name" value="Glutamyl-tRNA reductase, N-terminal domain"/>
    <property type="match status" value="1"/>
</dbReference>
<protein>
    <recommendedName>
        <fullName evidence="8 9">Glutamyl-tRNA reductase</fullName>
        <shortName evidence="9">GluTR</shortName>
        <ecNumber evidence="3 9">1.2.1.70</ecNumber>
    </recommendedName>
</protein>
<dbReference type="InterPro" id="IPR036291">
    <property type="entry name" value="NAD(P)-bd_dom_sf"/>
</dbReference>
<comment type="subunit">
    <text evidence="9">Homodimer.</text>
</comment>
<dbReference type="PANTHER" id="PTHR43013:SF1">
    <property type="entry name" value="GLUTAMYL-TRNA REDUCTASE"/>
    <property type="match status" value="1"/>
</dbReference>
<dbReference type="PROSITE" id="PS00747">
    <property type="entry name" value="GLUTR"/>
    <property type="match status" value="1"/>
</dbReference>